<proteinExistence type="predicted"/>
<dbReference type="PROSITE" id="PS51257">
    <property type="entry name" value="PROKAR_LIPOPROTEIN"/>
    <property type="match status" value="1"/>
</dbReference>
<evidence type="ECO:0000256" key="2">
    <source>
        <dbReference type="SAM" id="SignalP"/>
    </source>
</evidence>
<sequence>MRTRVGSHGPAAALAATLLLAAACGCGTRESSDAPAASAGTRGVRPGATESVPGALSPVADFDPSGTPPEPPRVAMVRVAPRREGLALAPPTPEPAEPEPHVAPPAAGALAADDELRAPIVREGARVDRARAKRGWVELDVRVDEEGAVSDAMFADGAADSAAVVATIEAALAMRFWPATQHGRPVAVWCRQRFEFGR</sequence>
<gene>
    <name evidence="3" type="ORF">HZA61_08045</name>
</gene>
<dbReference type="EMBL" id="JACRIW010000052">
    <property type="protein sequence ID" value="MBI5169422.1"/>
    <property type="molecule type" value="Genomic_DNA"/>
</dbReference>
<feature type="region of interest" description="Disordered" evidence="1">
    <location>
        <begin position="29"/>
        <end position="73"/>
    </location>
</feature>
<evidence type="ECO:0000256" key="1">
    <source>
        <dbReference type="SAM" id="MobiDB-lite"/>
    </source>
</evidence>
<reference evidence="3" key="1">
    <citation type="submission" date="2020-07" db="EMBL/GenBank/DDBJ databases">
        <title>Huge and variable diversity of episymbiotic CPR bacteria and DPANN archaea in groundwater ecosystems.</title>
        <authorList>
            <person name="He C.Y."/>
            <person name="Keren R."/>
            <person name="Whittaker M."/>
            <person name="Farag I.F."/>
            <person name="Doudna J."/>
            <person name="Cate J.H.D."/>
            <person name="Banfield J.F."/>
        </authorList>
    </citation>
    <scope>NUCLEOTIDE SEQUENCE</scope>
    <source>
        <strain evidence="3">NC_groundwater_1813_Pr3_B-0.1um_71_17</strain>
    </source>
</reference>
<feature type="chain" id="PRO_5037304583" evidence="2">
    <location>
        <begin position="22"/>
        <end position="198"/>
    </location>
</feature>
<accession>A0A933W8E8</accession>
<dbReference type="Gene3D" id="3.30.1150.10">
    <property type="match status" value="1"/>
</dbReference>
<dbReference type="SUPFAM" id="SSF74653">
    <property type="entry name" value="TolA/TonB C-terminal domain"/>
    <property type="match status" value="1"/>
</dbReference>
<comment type="caution">
    <text evidence="3">The sequence shown here is derived from an EMBL/GenBank/DDBJ whole genome shotgun (WGS) entry which is preliminary data.</text>
</comment>
<protein>
    <submittedName>
        <fullName evidence="3">Energy transducer TonB</fullName>
    </submittedName>
</protein>
<dbReference type="Proteomes" id="UP000696931">
    <property type="component" value="Unassembled WGS sequence"/>
</dbReference>
<evidence type="ECO:0000313" key="3">
    <source>
        <dbReference type="EMBL" id="MBI5169422.1"/>
    </source>
</evidence>
<organism evidence="3 4">
    <name type="scientific">Eiseniibacteriota bacterium</name>
    <dbReference type="NCBI Taxonomy" id="2212470"/>
    <lineage>
        <taxon>Bacteria</taxon>
        <taxon>Candidatus Eiseniibacteriota</taxon>
    </lineage>
</organism>
<dbReference type="AlphaFoldDB" id="A0A933W8E8"/>
<feature type="signal peptide" evidence="2">
    <location>
        <begin position="1"/>
        <end position="21"/>
    </location>
</feature>
<name>A0A933W8E8_UNCEI</name>
<evidence type="ECO:0000313" key="4">
    <source>
        <dbReference type="Proteomes" id="UP000696931"/>
    </source>
</evidence>
<keyword evidence="2" id="KW-0732">Signal</keyword>
<feature type="region of interest" description="Disordered" evidence="1">
    <location>
        <begin position="86"/>
        <end position="105"/>
    </location>
</feature>